<dbReference type="OMA" id="RCVNCER"/>
<dbReference type="VEuPathDB" id="AmoebaDB:EDI_333110"/>
<dbReference type="EMBL" id="DS548854">
    <property type="protein sequence ID" value="EDR27314.1"/>
    <property type="molecule type" value="Genomic_DNA"/>
</dbReference>
<protein>
    <submittedName>
        <fullName evidence="2">Uncharacterized protein</fullName>
    </submittedName>
</protein>
<dbReference type="KEGG" id="edi:EDI_333110"/>
<accession>B0EDT1</accession>
<dbReference type="RefSeq" id="XP_001736442.1">
    <property type="nucleotide sequence ID" value="XM_001736390.1"/>
</dbReference>
<evidence type="ECO:0000256" key="1">
    <source>
        <dbReference type="SAM" id="MobiDB-lite"/>
    </source>
</evidence>
<dbReference type="GeneID" id="5881440"/>
<feature type="region of interest" description="Disordered" evidence="1">
    <location>
        <begin position="1"/>
        <end position="31"/>
    </location>
</feature>
<evidence type="ECO:0000313" key="2">
    <source>
        <dbReference type="EMBL" id="EDR27314.1"/>
    </source>
</evidence>
<dbReference type="OrthoDB" id="10379000at2759"/>
<name>B0EDT1_ENTDS</name>
<keyword evidence="3" id="KW-1185">Reference proteome</keyword>
<sequence>MFQSDSEQDFEVTPPQCPIQERGCTPNTGEEKVDSSIEAIVKEIQPLNQNKSVLKNKINQRNHVSRTIYQSHFLEHILFLLGNRCVNCERHMSHSSRKIVNGHTVILQEFQENGGPIINIDEIIQCQFGHQPLTAYEKGGWTLNFLKDTLSFYGFEIHEKKVKKGCHKALALKGTLITSILVPERYITLLVNSGIPIFDSRITDQGIEQFARKLRFGYGCNQIP</sequence>
<dbReference type="AlphaFoldDB" id="B0EDT1"/>
<evidence type="ECO:0000313" key="3">
    <source>
        <dbReference type="Proteomes" id="UP000008076"/>
    </source>
</evidence>
<dbReference type="Proteomes" id="UP000008076">
    <property type="component" value="Unassembled WGS sequence"/>
</dbReference>
<organism evidence="3">
    <name type="scientific">Entamoeba dispar (strain ATCC PRA-260 / SAW760)</name>
    <dbReference type="NCBI Taxonomy" id="370354"/>
    <lineage>
        <taxon>Eukaryota</taxon>
        <taxon>Amoebozoa</taxon>
        <taxon>Evosea</taxon>
        <taxon>Archamoebae</taxon>
        <taxon>Mastigamoebida</taxon>
        <taxon>Entamoebidae</taxon>
        <taxon>Entamoeba</taxon>
    </lineage>
</organism>
<feature type="compositionally biased region" description="Acidic residues" evidence="1">
    <location>
        <begin position="1"/>
        <end position="10"/>
    </location>
</feature>
<reference evidence="3" key="1">
    <citation type="submission" date="2007-12" db="EMBL/GenBank/DDBJ databases">
        <title>Annotation of Entamoeba dispar SAW760.</title>
        <authorList>
            <person name="Lorenzi H."/>
            <person name="Inman J."/>
            <person name="Schobel S."/>
            <person name="Amedeo P."/>
            <person name="Caler E."/>
        </authorList>
    </citation>
    <scope>NUCLEOTIDE SEQUENCE [LARGE SCALE GENOMIC DNA]</scope>
    <source>
        <strain evidence="3">ATCC PRA-260 / SAW760</strain>
    </source>
</reference>
<dbReference type="eggNOG" id="ENOG502RG48">
    <property type="taxonomic scope" value="Eukaryota"/>
</dbReference>
<proteinExistence type="predicted"/>
<gene>
    <name evidence="2" type="ORF">EDI_333110</name>
</gene>